<feature type="transmembrane region" description="Helical" evidence="1">
    <location>
        <begin position="20"/>
        <end position="41"/>
    </location>
</feature>
<name>A0A6M0JSD8_9GAMM</name>
<accession>A0A6M0JSD8</accession>
<keyword evidence="1" id="KW-0812">Transmembrane</keyword>
<organism evidence="3 4">
    <name type="scientific">Thiorhodococcus minor</name>
    <dbReference type="NCBI Taxonomy" id="57489"/>
    <lineage>
        <taxon>Bacteria</taxon>
        <taxon>Pseudomonadati</taxon>
        <taxon>Pseudomonadota</taxon>
        <taxon>Gammaproteobacteria</taxon>
        <taxon>Chromatiales</taxon>
        <taxon>Chromatiaceae</taxon>
        <taxon>Thiorhodococcus</taxon>
    </lineage>
</organism>
<gene>
    <name evidence="3" type="ORF">G3446_00750</name>
</gene>
<dbReference type="PANTHER" id="PTHR37938:SF1">
    <property type="entry name" value="BLL0215 PROTEIN"/>
    <property type="match status" value="1"/>
</dbReference>
<reference evidence="3 4" key="1">
    <citation type="submission" date="2020-02" db="EMBL/GenBank/DDBJ databases">
        <title>Genome sequences of Thiorhodococcus mannitoliphagus and Thiorhodococcus minor, purple sulfur photosynthetic bacteria in the gammaproteobacterial family, Chromatiaceae.</title>
        <authorList>
            <person name="Aviles F.A."/>
            <person name="Meyer T.E."/>
            <person name="Kyndt J.A."/>
        </authorList>
    </citation>
    <scope>NUCLEOTIDE SEQUENCE [LARGE SCALE GENOMIC DNA]</scope>
    <source>
        <strain evidence="3 4">DSM 11518</strain>
    </source>
</reference>
<evidence type="ECO:0000313" key="4">
    <source>
        <dbReference type="Proteomes" id="UP000483379"/>
    </source>
</evidence>
<dbReference type="Proteomes" id="UP000483379">
    <property type="component" value="Unassembled WGS sequence"/>
</dbReference>
<keyword evidence="1" id="KW-0472">Membrane</keyword>
<dbReference type="InterPro" id="IPR005182">
    <property type="entry name" value="YdbS-like_PH"/>
</dbReference>
<evidence type="ECO:0000259" key="2">
    <source>
        <dbReference type="Pfam" id="PF03703"/>
    </source>
</evidence>
<keyword evidence="1" id="KW-1133">Transmembrane helix</keyword>
<feature type="transmembrane region" description="Helical" evidence="1">
    <location>
        <begin position="53"/>
        <end position="74"/>
    </location>
</feature>
<proteinExistence type="predicted"/>
<dbReference type="RefSeq" id="WP_164450478.1">
    <property type="nucleotide sequence ID" value="NZ_JAAIJQ010000002.1"/>
</dbReference>
<evidence type="ECO:0000313" key="3">
    <source>
        <dbReference type="EMBL" id="NEV60432.1"/>
    </source>
</evidence>
<keyword evidence="4" id="KW-1185">Reference proteome</keyword>
<feature type="domain" description="YdbS-like PH" evidence="2">
    <location>
        <begin position="77"/>
        <end position="151"/>
    </location>
</feature>
<dbReference type="EMBL" id="JAAIJQ010000002">
    <property type="protein sequence ID" value="NEV60432.1"/>
    <property type="molecule type" value="Genomic_DNA"/>
</dbReference>
<dbReference type="Pfam" id="PF03703">
    <property type="entry name" value="bPH_2"/>
    <property type="match status" value="1"/>
</dbReference>
<sequence>MSNTLYEAHPSVLRMRPFGVLFALVLIAGGILVAVLGDQLLPPQFTGQVDGRILQMIGIGVFALATLQLLGWWVSARADRLVITEDELIWTHGLLSKEYTEINMASVRTVRVSQSLFQRIMNAGDVTVFTAGDNPELFVRGLPDPTAVRELVKAQPQAGG</sequence>
<dbReference type="PANTHER" id="PTHR37938">
    <property type="entry name" value="BLL0215 PROTEIN"/>
    <property type="match status" value="1"/>
</dbReference>
<dbReference type="AlphaFoldDB" id="A0A6M0JSD8"/>
<evidence type="ECO:0000256" key="1">
    <source>
        <dbReference type="SAM" id="Phobius"/>
    </source>
</evidence>
<comment type="caution">
    <text evidence="3">The sequence shown here is derived from an EMBL/GenBank/DDBJ whole genome shotgun (WGS) entry which is preliminary data.</text>
</comment>
<protein>
    <submittedName>
        <fullName evidence="3">PH domain-containing protein</fullName>
    </submittedName>
</protein>